<dbReference type="InterPro" id="IPR019775">
    <property type="entry name" value="WD40_repeat_CS"/>
</dbReference>
<evidence type="ECO:0000256" key="11">
    <source>
        <dbReference type="PROSITE-ProRule" id="PRU00221"/>
    </source>
</evidence>
<evidence type="ECO:0000256" key="6">
    <source>
        <dbReference type="ARBA" id="ARBA00022892"/>
    </source>
</evidence>
<dbReference type="SUPFAM" id="SSF50993">
    <property type="entry name" value="Peptidase/esterase 'gauge' domain"/>
    <property type="match status" value="1"/>
</dbReference>
<dbReference type="FunFam" id="1.25.40.470:FF:000002">
    <property type="entry name" value="Coatomer subunit alpha"/>
    <property type="match status" value="1"/>
</dbReference>
<dbReference type="Gene3D" id="1.25.40.470">
    <property type="match status" value="1"/>
</dbReference>
<dbReference type="InterPro" id="IPR020472">
    <property type="entry name" value="WD40_PAC1"/>
</dbReference>
<keyword evidence="8 10" id="KW-0333">Golgi apparatus</keyword>
<keyword evidence="3 10" id="KW-0963">Cytoplasm</keyword>
<comment type="function">
    <text evidence="10">The coatomer is a cytosolic protein complex that binds to dilysine motifs and reversibly associates with Golgi non-clathrin-coated vesicles, which further mediate biosynthetic protein transport from the ER, via the Golgi up to the trans Golgi network.</text>
</comment>
<evidence type="ECO:0000259" key="14">
    <source>
        <dbReference type="Pfam" id="PF23953"/>
    </source>
</evidence>
<dbReference type="STRING" id="100816.A0A175VTN6"/>
<dbReference type="AlphaFoldDB" id="A0A175VTN6"/>
<evidence type="ECO:0000256" key="4">
    <source>
        <dbReference type="ARBA" id="ARBA00022574"/>
    </source>
</evidence>
<gene>
    <name evidence="15" type="ORF">MMYC01_208618</name>
</gene>
<dbReference type="EMBL" id="LCTW02000324">
    <property type="protein sequence ID" value="KXX74743.1"/>
    <property type="molecule type" value="Genomic_DNA"/>
</dbReference>
<dbReference type="Pfam" id="PF23953">
    <property type="entry name" value="TPR_COPA_B"/>
    <property type="match status" value="1"/>
</dbReference>
<dbReference type="FunFam" id="2.130.10.10:FF:000022">
    <property type="entry name" value="Coatomer subunit alpha"/>
    <property type="match status" value="1"/>
</dbReference>
<feature type="domain" description="COPA/B second beta-propeller" evidence="12">
    <location>
        <begin position="347"/>
        <end position="591"/>
    </location>
</feature>
<accession>A0A175VTN6</accession>
<feature type="domain" description="COPA/B TPR" evidence="14">
    <location>
        <begin position="619"/>
        <end position="774"/>
    </location>
</feature>
<dbReference type="PRINTS" id="PR00320">
    <property type="entry name" value="GPROTEINBRPT"/>
</dbReference>
<evidence type="ECO:0000313" key="15">
    <source>
        <dbReference type="EMBL" id="KXX74743.1"/>
    </source>
</evidence>
<dbReference type="VEuPathDB" id="FungiDB:MMYC01_208618"/>
<evidence type="ECO:0000256" key="7">
    <source>
        <dbReference type="ARBA" id="ARBA00022927"/>
    </source>
</evidence>
<evidence type="ECO:0000256" key="5">
    <source>
        <dbReference type="ARBA" id="ARBA00022737"/>
    </source>
</evidence>
<dbReference type="InterPro" id="IPR010714">
    <property type="entry name" value="Coatomer_asu_C"/>
</dbReference>
<dbReference type="GO" id="GO:0006890">
    <property type="term" value="P:retrograde vesicle-mediated transport, Golgi to endoplasmic reticulum"/>
    <property type="evidence" value="ECO:0007669"/>
    <property type="project" value="EnsemblFungi"/>
</dbReference>
<dbReference type="GO" id="GO:0030126">
    <property type="term" value="C:COPI vesicle coat"/>
    <property type="evidence" value="ECO:0007669"/>
    <property type="project" value="UniProtKB-UniRule"/>
</dbReference>
<evidence type="ECO:0000256" key="1">
    <source>
        <dbReference type="ARBA" id="ARBA00004255"/>
    </source>
</evidence>
<keyword evidence="4 11" id="KW-0853">WD repeat</keyword>
<feature type="repeat" description="WD" evidence="11">
    <location>
        <begin position="134"/>
        <end position="175"/>
    </location>
</feature>
<evidence type="ECO:0000259" key="13">
    <source>
        <dbReference type="Pfam" id="PF06957"/>
    </source>
</evidence>
<evidence type="ECO:0000256" key="8">
    <source>
        <dbReference type="ARBA" id="ARBA00023034"/>
    </source>
</evidence>
<dbReference type="GO" id="GO:0005198">
    <property type="term" value="F:structural molecule activity"/>
    <property type="evidence" value="ECO:0007669"/>
    <property type="project" value="InterPro"/>
</dbReference>
<keyword evidence="7 10" id="KW-0653">Protein transport</keyword>
<comment type="caution">
    <text evidence="15">The sequence shown here is derived from an EMBL/GenBank/DDBJ whole genome shotgun (WGS) entry which is preliminary data.</text>
</comment>
<comment type="subcellular location">
    <subcellularLocation>
        <location evidence="10">Cytoplasm</location>
    </subcellularLocation>
    <subcellularLocation>
        <location evidence="1 10">Golgi apparatus membrane</location>
        <topology evidence="1 10">Peripheral membrane protein</topology>
        <orientation evidence="1">Cytoplasmic side</orientation>
    </subcellularLocation>
</comment>
<comment type="subunit">
    <text evidence="10">Oligomeric complex that consists of at least the alpha, beta, beta', gamma, delta, epsilon and zeta subunits.</text>
</comment>
<dbReference type="GO" id="GO:0008298">
    <property type="term" value="P:intracellular mRNA localization"/>
    <property type="evidence" value="ECO:0007669"/>
    <property type="project" value="EnsemblFungi"/>
</dbReference>
<dbReference type="SUPFAM" id="SSF50978">
    <property type="entry name" value="WD40 repeat-like"/>
    <property type="match status" value="1"/>
</dbReference>
<keyword evidence="2 10" id="KW-0813">Transport</keyword>
<dbReference type="PROSITE" id="PS50294">
    <property type="entry name" value="WD_REPEATS_REGION"/>
    <property type="match status" value="5"/>
</dbReference>
<organism evidence="15 16">
    <name type="scientific">Madurella mycetomatis</name>
    <dbReference type="NCBI Taxonomy" id="100816"/>
    <lineage>
        <taxon>Eukaryota</taxon>
        <taxon>Fungi</taxon>
        <taxon>Dikarya</taxon>
        <taxon>Ascomycota</taxon>
        <taxon>Pezizomycotina</taxon>
        <taxon>Sordariomycetes</taxon>
        <taxon>Sordariomycetidae</taxon>
        <taxon>Sordariales</taxon>
        <taxon>Sordariales incertae sedis</taxon>
        <taxon>Madurella</taxon>
    </lineage>
</organism>
<dbReference type="InterPro" id="IPR001680">
    <property type="entry name" value="WD40_rpt"/>
</dbReference>
<dbReference type="InterPro" id="IPR015943">
    <property type="entry name" value="WD40/YVTN_repeat-like_dom_sf"/>
</dbReference>
<dbReference type="PANTHER" id="PTHR19876:SF1">
    <property type="entry name" value="COATOMER SUBUNIT ALPHA"/>
    <property type="match status" value="1"/>
</dbReference>
<feature type="repeat" description="WD" evidence="11">
    <location>
        <begin position="50"/>
        <end position="91"/>
    </location>
</feature>
<dbReference type="Gene3D" id="2.130.10.10">
    <property type="entry name" value="YVTN repeat-like/Quinoprotein amine dehydrogenase"/>
    <property type="match status" value="1"/>
</dbReference>
<sequence>MSGMLTKFESKSSRAKGIAFHPTRPWILVSLHSSTIQLWDYRMGTLIDRFEEHDGPVRGVDFHKTQPLFVSGGDDYKIKVWSYQTRRCLFTLNGHLDYIRTVFFHHELPWIVSASDDQTIRIWNWQNRSLLCTMTGHNHYAMCAQFHPKEDLVVSASLDQSVRVWDISGLRKKHSAPTSMSFEDQVSRANANQTDMFGNTDAVVKFVLEGHDRGVNWVAFHPTMPLIVSAGDDRLIKLWRMSETKAWEVDTCRGHFQNASGCLFHPHQDLIISAGEDKTIRVWDLNKRTAVHTFKRENDRFWVIAAHPEINLFAAGHDNGVMVFKLERERPASAVYQNSLFYITKDKCVKSYDFQKNVESPTLLSLKKLGSPWVPPRTVSYNPAERSILVTSPADGGTYELVNLPRDGSGAIEPAESKRGQGNSAIFVARNRFAVLNTSTQTVDIKDLTNNTTRSFKPPIGTSDIYFGGTGNLLIITPTAVHLYDIQQKKTTAELAVNGVKYVVWSNDGLYAALLSKHNVTIVTKTLEQVSTLHETIRIKSATWDDAGVLLYSTLNHVKYTLLNGDNGIVRTLDQTVYLVRVKGRNVYCLDRAAKPRILQIDPTEYRFKLALVKRNYEEMLHIIQNSSLVGQSIIAYLQKKGYPEIALQFVQDPTTRFELAIECGNLEVAVEMAKQLDRPKLWTRLSTEALAHGNHSIVEMCYQKLKHFDKLSFLYLTTGDNGKLSRMAKIAEHRGDFTSRFQNALYLGEVEDRIQMFKEIDLYPLAYMTAKSNGLEEECQSILEATGLTEDQLALPAFGEPLTPPKPVVPTYEANWPTKATSQSFFEKALLGQVEGLSLEDEPAANGLGPDEEGAVKQDGLAEAEEDDDAAGWDMGEDIVAEVEEGFVNVESADAGGAGSSEADLWARNSPLAVDHVAGGSFETAMQLLNRQVGAVNFAPLKPRFLEVYQASKTYLPASVGLPSLVNYVRRTVEESDPRKVLPIIPRDLEALAANDLQRGYDTMKANKLEESLKIFKGILHAVLVSAVGSESEVAEAKKLIASASEYAAAISIELGRRALGPPDAVSKNPQLLKRSLELSAYFTIPKIEVLHRQLALLNAMNLAMRSKNYNSALNFANRILANGGKEQFLASARKAKTQCERNPNDAVEIEFDQFAEFEICAASHTPIYSGTAYEECAFDGSKYHTKYKGTVCTVCEICEVGKHGSGLKLFA</sequence>
<evidence type="ECO:0000313" key="16">
    <source>
        <dbReference type="Proteomes" id="UP000078237"/>
    </source>
</evidence>
<dbReference type="SMART" id="SM00320">
    <property type="entry name" value="WD40"/>
    <property type="match status" value="7"/>
</dbReference>
<keyword evidence="9 10" id="KW-0472">Membrane</keyword>
<dbReference type="Pfam" id="PF04053">
    <property type="entry name" value="B-prop_COPA_B_2nd"/>
    <property type="match status" value="1"/>
</dbReference>
<name>A0A175VTN6_9PEZI</name>
<feature type="repeat" description="WD" evidence="11">
    <location>
        <begin position="252"/>
        <end position="293"/>
    </location>
</feature>
<dbReference type="PROSITE" id="PS00678">
    <property type="entry name" value="WD_REPEATS_1"/>
    <property type="match status" value="2"/>
</dbReference>
<dbReference type="CDD" id="cd00200">
    <property type="entry name" value="WD40"/>
    <property type="match status" value="1"/>
</dbReference>
<dbReference type="GO" id="GO:0006891">
    <property type="term" value="P:intra-Golgi vesicle-mediated transport"/>
    <property type="evidence" value="ECO:0007669"/>
    <property type="project" value="TreeGrafter"/>
</dbReference>
<evidence type="ECO:0000256" key="3">
    <source>
        <dbReference type="ARBA" id="ARBA00022490"/>
    </source>
</evidence>
<dbReference type="CDD" id="cd22948">
    <property type="entry name" value="Coatomer_WDAD_alpha"/>
    <property type="match status" value="1"/>
</dbReference>
<evidence type="ECO:0000256" key="10">
    <source>
        <dbReference type="PIRNR" id="PIRNR003354"/>
    </source>
</evidence>
<evidence type="ECO:0000256" key="9">
    <source>
        <dbReference type="ARBA" id="ARBA00023136"/>
    </source>
</evidence>
<keyword evidence="6 10" id="KW-0931">ER-Golgi transport</keyword>
<dbReference type="InterPro" id="IPR050844">
    <property type="entry name" value="Coatomer_complex_subunit"/>
</dbReference>
<keyword evidence="16" id="KW-1185">Reference proteome</keyword>
<dbReference type="GO" id="GO:0043130">
    <property type="term" value="F:ubiquitin binding"/>
    <property type="evidence" value="ECO:0007669"/>
    <property type="project" value="EnsemblFungi"/>
</dbReference>
<dbReference type="PANTHER" id="PTHR19876">
    <property type="entry name" value="COATOMER"/>
    <property type="match status" value="1"/>
</dbReference>
<evidence type="ECO:0000259" key="12">
    <source>
        <dbReference type="Pfam" id="PF04053"/>
    </source>
</evidence>
<dbReference type="GO" id="GO:0006888">
    <property type="term" value="P:endoplasmic reticulum to Golgi vesicle-mediated transport"/>
    <property type="evidence" value="ECO:0007669"/>
    <property type="project" value="EnsemblFungi"/>
</dbReference>
<dbReference type="InterPro" id="IPR016391">
    <property type="entry name" value="Coatomer_asu"/>
</dbReference>
<dbReference type="OrthoDB" id="10261470at2759"/>
<proteinExistence type="predicted"/>
<feature type="repeat" description="WD" evidence="11">
    <location>
        <begin position="208"/>
        <end position="249"/>
    </location>
</feature>
<reference evidence="15 16" key="1">
    <citation type="journal article" date="2016" name="Genome Announc.">
        <title>Genome Sequence of Madurella mycetomatis mm55, Isolated from a Human Mycetoma Case in Sudan.</title>
        <authorList>
            <person name="Smit S."/>
            <person name="Derks M.F."/>
            <person name="Bervoets S."/>
            <person name="Fahal A."/>
            <person name="van Leeuwen W."/>
            <person name="van Belkum A."/>
            <person name="van de Sande W.W."/>
        </authorList>
    </citation>
    <scope>NUCLEOTIDE SEQUENCE [LARGE SCALE GENOMIC DNA]</scope>
    <source>
        <strain evidence="16">mm55</strain>
    </source>
</reference>
<dbReference type="InterPro" id="IPR047312">
    <property type="entry name" value="Coatomer_alpha_WD-assoc_reg"/>
</dbReference>
<protein>
    <recommendedName>
        <fullName evidence="10">Coatomer subunit alpha</fullName>
    </recommendedName>
</protein>
<dbReference type="GO" id="GO:0000139">
    <property type="term" value="C:Golgi membrane"/>
    <property type="evidence" value="ECO:0007669"/>
    <property type="project" value="UniProtKB-SubCell"/>
</dbReference>
<dbReference type="Pfam" id="PF06957">
    <property type="entry name" value="COPI_C"/>
    <property type="match status" value="1"/>
</dbReference>
<dbReference type="PROSITE" id="PS50082">
    <property type="entry name" value="WD_REPEATS_2"/>
    <property type="match status" value="5"/>
</dbReference>
<dbReference type="InterPro" id="IPR006692">
    <property type="entry name" value="Beta-prop_COPA/B_2nd"/>
</dbReference>
<dbReference type="InterPro" id="IPR056176">
    <property type="entry name" value="TPR_COPA_B"/>
</dbReference>
<keyword evidence="5" id="KW-0677">Repeat</keyword>
<feature type="repeat" description="WD" evidence="11">
    <location>
        <begin position="92"/>
        <end position="133"/>
    </location>
</feature>
<dbReference type="InterPro" id="IPR036322">
    <property type="entry name" value="WD40_repeat_dom_sf"/>
</dbReference>
<dbReference type="GO" id="GO:0006886">
    <property type="term" value="P:intracellular protein transport"/>
    <property type="evidence" value="ECO:0007669"/>
    <property type="project" value="UniProtKB-UniRule"/>
</dbReference>
<feature type="domain" description="Coatomer alpha subunit C-terminal" evidence="13">
    <location>
        <begin position="847"/>
        <end position="1211"/>
    </location>
</feature>
<evidence type="ECO:0000256" key="2">
    <source>
        <dbReference type="ARBA" id="ARBA00022448"/>
    </source>
</evidence>
<dbReference type="SUPFAM" id="SSF101908">
    <property type="entry name" value="Putative isomerase YbhE"/>
    <property type="match status" value="1"/>
</dbReference>
<dbReference type="Proteomes" id="UP000078237">
    <property type="component" value="Unassembled WGS sequence"/>
</dbReference>
<dbReference type="PIRSF" id="PIRSF003354">
    <property type="entry name" value="Coatomer_alpha_subunit"/>
    <property type="match status" value="1"/>
</dbReference>
<dbReference type="Pfam" id="PF00400">
    <property type="entry name" value="WD40"/>
    <property type="match status" value="5"/>
</dbReference>